<proteinExistence type="predicted"/>
<dbReference type="OrthoDB" id="9803706at2"/>
<dbReference type="EMBL" id="AAMS01000007">
    <property type="protein sequence ID" value="EAQ05674.1"/>
    <property type="molecule type" value="Genomic_DNA"/>
</dbReference>
<dbReference type="PANTHER" id="PTHR22855:SF13">
    <property type="entry name" value="METHYLCROTONOYL-COA CARBOXYLASE BETA CHAIN, MITOCHONDRIAL"/>
    <property type="match status" value="1"/>
</dbReference>
<keyword evidence="4" id="KW-1185">Reference proteome</keyword>
<dbReference type="InterPro" id="IPR029045">
    <property type="entry name" value="ClpP/crotonase-like_dom_sf"/>
</dbReference>
<dbReference type="Gene3D" id="3.90.226.10">
    <property type="entry name" value="2-enoyl-CoA Hydratase, Chain A, domain 1"/>
    <property type="match status" value="2"/>
</dbReference>
<dbReference type="RefSeq" id="WP_007205194.1">
    <property type="nucleotide sequence ID" value="NZ_CH672414.1"/>
</dbReference>
<dbReference type="FunFam" id="3.90.226.10:FF:000004">
    <property type="entry name" value="Methylcrotonoyl-CoA carboxylase beta chain"/>
    <property type="match status" value="1"/>
</dbReference>
<dbReference type="GO" id="GO:0006552">
    <property type="term" value="P:L-leucine catabolic process"/>
    <property type="evidence" value="ECO:0007669"/>
    <property type="project" value="TreeGrafter"/>
</dbReference>
<dbReference type="HOGENOM" id="CLU_018822_0_1_5"/>
<dbReference type="PROSITE" id="PS50980">
    <property type="entry name" value="COA_CT_NTER"/>
    <property type="match status" value="1"/>
</dbReference>
<dbReference type="Proteomes" id="UP000004507">
    <property type="component" value="Unassembled WGS sequence"/>
</dbReference>
<dbReference type="PROSITE" id="PS50989">
    <property type="entry name" value="COA_CT_CTER"/>
    <property type="match status" value="1"/>
</dbReference>
<dbReference type="eggNOG" id="COG4799">
    <property type="taxonomic scope" value="Bacteria"/>
</dbReference>
<evidence type="ECO:0000313" key="3">
    <source>
        <dbReference type="EMBL" id="EAQ05674.1"/>
    </source>
</evidence>
<evidence type="ECO:0000259" key="1">
    <source>
        <dbReference type="PROSITE" id="PS50980"/>
    </source>
</evidence>
<dbReference type="Pfam" id="PF01039">
    <property type="entry name" value="Carboxyl_trans"/>
    <property type="match status" value="1"/>
</dbReference>
<evidence type="ECO:0000259" key="2">
    <source>
        <dbReference type="PROSITE" id="PS50989"/>
    </source>
</evidence>
<dbReference type="InterPro" id="IPR011762">
    <property type="entry name" value="COA_CT_N"/>
</dbReference>
<sequence>MSDRALHEAALAQVRDAAAAAALGGGQIARDRHLARGKMLPRDRVAGLLDPGSPFLEVGATAAHGLYNGAAPCAGVIAGVGLVGGVQVMVVCNDATVKGGTYYPMTVKKHLRAQEIAQACRLPCVYLVDSGGANLPNQDEVFPDRDHFGRIFYNQAQMSALGIPQIAVVMGSCTAGGAYVPAMADVSIIVKGQGTIFLAGPPLVKAATGEVVTAEALGGGDVHTRLSGVADYLAEDDAHALALARQAVASCAMRNTCNVNRLASEPPALDPASLFDAIPADLRTPYDIREVIRRIVDGSRFDEFKARFGETLVTGFAHIDGWPCGIVANNGVLFSESAQKGAHFVELCSQRRIPLVFLQNITGFMVGQKYENEGIARHGAKMVTAVATTKVPKITMVVGGSFGAGNYGMSGRAYGPHFMWSWPTSRISVMGGEQAAGVLATVKRDAIERAGGAWSAQDEAAFKQPTIDMFTEQSHPLYASARLWDDGIIDPRKSREVLALSLAAACNAPIEETRFGVFRM</sequence>
<dbReference type="SUPFAM" id="SSF52096">
    <property type="entry name" value="ClpP/crotonase"/>
    <property type="match status" value="2"/>
</dbReference>
<comment type="caution">
    <text evidence="3">The sequence shown here is derived from an EMBL/GenBank/DDBJ whole genome shotgun (WGS) entry which is preliminary data.</text>
</comment>
<dbReference type="InterPro" id="IPR045190">
    <property type="entry name" value="MCCB/AccD1-like"/>
</dbReference>
<dbReference type="STRING" id="314232.SKA53_06207"/>
<accession>A3V7M4</accession>
<evidence type="ECO:0000313" key="4">
    <source>
        <dbReference type="Proteomes" id="UP000004507"/>
    </source>
</evidence>
<protein>
    <submittedName>
        <fullName evidence="3">Methylcrotonyl-CoA carboxylase beta chain</fullName>
    </submittedName>
</protein>
<dbReference type="InterPro" id="IPR011763">
    <property type="entry name" value="COA_CT_C"/>
</dbReference>
<organism evidence="3 4">
    <name type="scientific">Yoonia vestfoldensis SKA53</name>
    <dbReference type="NCBI Taxonomy" id="314232"/>
    <lineage>
        <taxon>Bacteria</taxon>
        <taxon>Pseudomonadati</taxon>
        <taxon>Pseudomonadota</taxon>
        <taxon>Alphaproteobacteria</taxon>
        <taxon>Rhodobacterales</taxon>
        <taxon>Paracoccaceae</taxon>
        <taxon>Yoonia</taxon>
    </lineage>
</organism>
<feature type="domain" description="CoA carboxyltransferase C-terminal" evidence="2">
    <location>
        <begin position="266"/>
        <end position="512"/>
    </location>
</feature>
<dbReference type="GO" id="GO:0004485">
    <property type="term" value="F:methylcrotonoyl-CoA carboxylase activity"/>
    <property type="evidence" value="ECO:0007669"/>
    <property type="project" value="TreeGrafter"/>
</dbReference>
<feature type="domain" description="CoA carboxyltransferase N-terminal" evidence="1">
    <location>
        <begin position="7"/>
        <end position="263"/>
    </location>
</feature>
<dbReference type="FunFam" id="3.90.226.10:FF:000046">
    <property type="entry name" value="Geranyl-CoA carboxylase beta subunit"/>
    <property type="match status" value="1"/>
</dbReference>
<name>A3V7M4_9RHOB</name>
<dbReference type="AlphaFoldDB" id="A3V7M4"/>
<dbReference type="InterPro" id="IPR034733">
    <property type="entry name" value="AcCoA_carboxyl_beta"/>
</dbReference>
<reference evidence="3 4" key="1">
    <citation type="submission" date="2006-01" db="EMBL/GenBank/DDBJ databases">
        <authorList>
            <person name="Hagstrom A."/>
            <person name="Ferriera S."/>
            <person name="Johnson J."/>
            <person name="Kravitz S."/>
            <person name="Halpern A."/>
            <person name="Remington K."/>
            <person name="Beeson K."/>
            <person name="Tran B."/>
            <person name="Rogers Y.-H."/>
            <person name="Friedman R."/>
            <person name="Venter J.C."/>
        </authorList>
    </citation>
    <scope>NUCLEOTIDE SEQUENCE [LARGE SCALE GENOMIC DNA]</scope>
    <source>
        <strain evidence="3 4">SKA53</strain>
    </source>
</reference>
<gene>
    <name evidence="3" type="ORF">SKA53_06207</name>
</gene>
<dbReference type="GO" id="GO:1905202">
    <property type="term" value="C:methylcrotonoyl-CoA carboxylase complex"/>
    <property type="evidence" value="ECO:0007669"/>
    <property type="project" value="TreeGrafter"/>
</dbReference>
<dbReference type="PANTHER" id="PTHR22855">
    <property type="entry name" value="ACETYL, PROPIONYL, PYRUVATE, AND GLUTACONYL CARBOXYLASE-RELATED"/>
    <property type="match status" value="1"/>
</dbReference>